<proteinExistence type="predicted"/>
<accession>A0ABU3EY96</accession>
<dbReference type="RefSeq" id="WP_311822794.1">
    <property type="nucleotide sequence ID" value="NZ_JARPYF010000007.1"/>
</dbReference>
<dbReference type="PANTHER" id="PTHR15822:SF23">
    <property type="entry name" value="ENDONUCLEASE_EXONUCLEASE_PHOSPHATASE FAMILY PROTEIN"/>
    <property type="match status" value="1"/>
</dbReference>
<dbReference type="InterPro" id="IPR051547">
    <property type="entry name" value="TDP2-like"/>
</dbReference>
<evidence type="ECO:0000313" key="4">
    <source>
        <dbReference type="Proteomes" id="UP001252875"/>
    </source>
</evidence>
<dbReference type="PANTHER" id="PTHR15822">
    <property type="entry name" value="TRAF AND TNF RECEPTOR-ASSOCIATED PROTEIN"/>
    <property type="match status" value="1"/>
</dbReference>
<keyword evidence="4" id="KW-1185">Reference proteome</keyword>
<feature type="domain" description="Endonuclease/exonuclease/phosphatase" evidence="2">
    <location>
        <begin position="3"/>
        <end position="255"/>
    </location>
</feature>
<dbReference type="GO" id="GO:0004519">
    <property type="term" value="F:endonuclease activity"/>
    <property type="evidence" value="ECO:0007669"/>
    <property type="project" value="UniProtKB-KW"/>
</dbReference>
<keyword evidence="1" id="KW-0378">Hydrolase</keyword>
<dbReference type="InterPro" id="IPR036691">
    <property type="entry name" value="Endo/exonu/phosph_ase_sf"/>
</dbReference>
<protein>
    <submittedName>
        <fullName evidence="3">Endonuclease/exonuclease/phosphatase family protein</fullName>
    </submittedName>
</protein>
<evidence type="ECO:0000259" key="2">
    <source>
        <dbReference type="Pfam" id="PF03372"/>
    </source>
</evidence>
<keyword evidence="3" id="KW-0255">Endonuclease</keyword>
<dbReference type="Gene3D" id="3.60.10.10">
    <property type="entry name" value="Endonuclease/exonuclease/phosphatase"/>
    <property type="match status" value="1"/>
</dbReference>
<dbReference type="CDD" id="cd09079">
    <property type="entry name" value="RgfB-like"/>
    <property type="match status" value="1"/>
</dbReference>
<dbReference type="EMBL" id="JARPYI010000004">
    <property type="protein sequence ID" value="MDT2599842.1"/>
    <property type="molecule type" value="Genomic_DNA"/>
</dbReference>
<organism evidence="3 4">
    <name type="scientific">Enterococcus hulanensis</name>
    <dbReference type="NCBI Taxonomy" id="2559929"/>
    <lineage>
        <taxon>Bacteria</taxon>
        <taxon>Bacillati</taxon>
        <taxon>Bacillota</taxon>
        <taxon>Bacilli</taxon>
        <taxon>Lactobacillales</taxon>
        <taxon>Enterococcaceae</taxon>
        <taxon>Enterococcus</taxon>
    </lineage>
</organism>
<name>A0ABU3EY96_9ENTE</name>
<evidence type="ECO:0000256" key="1">
    <source>
        <dbReference type="ARBA" id="ARBA00022801"/>
    </source>
</evidence>
<dbReference type="SUPFAM" id="SSF56219">
    <property type="entry name" value="DNase I-like"/>
    <property type="match status" value="1"/>
</dbReference>
<dbReference type="InterPro" id="IPR005135">
    <property type="entry name" value="Endo/exonuclease/phosphatase"/>
</dbReference>
<reference evidence="3 4" key="1">
    <citation type="submission" date="2023-03" db="EMBL/GenBank/DDBJ databases">
        <authorList>
            <person name="Shen W."/>
            <person name="Cai J."/>
        </authorList>
    </citation>
    <scope>NUCLEOTIDE SEQUENCE [LARGE SCALE GENOMIC DNA]</scope>
    <source>
        <strain evidence="3 4">D6-4</strain>
    </source>
</reference>
<sequence>MEADDQKQLETLANQIAKEEYDFIGLQEVNQLMTSPLAKLDKYFQPTSKQQTVHQDNFLFCLVEKLKSLGCYYYWSWSYNHVGYDIYHEGTGLLSRTPMKAENYLISESSDPTDYHTRRAVIGETIIGGQEIIVANGHFSWWQNDKTAFAFEWSVLEKVLSEKQGSLIIMGDFNNDAKIQGEGYDMVKGSSLKLQDAFVAAKSKFDEHTVEEAIDGWSENAEKLRIDYIFISQDFNVVSYQIVFNGKNECIISDHYGVEVMMD</sequence>
<gene>
    <name evidence="3" type="ORF">P7D85_08655</name>
</gene>
<keyword evidence="3" id="KW-0540">Nuclease</keyword>
<dbReference type="Proteomes" id="UP001252875">
    <property type="component" value="Unassembled WGS sequence"/>
</dbReference>
<dbReference type="Pfam" id="PF03372">
    <property type="entry name" value="Exo_endo_phos"/>
    <property type="match status" value="1"/>
</dbReference>
<evidence type="ECO:0000313" key="3">
    <source>
        <dbReference type="EMBL" id="MDT2599842.1"/>
    </source>
</evidence>
<comment type="caution">
    <text evidence="3">The sequence shown here is derived from an EMBL/GenBank/DDBJ whole genome shotgun (WGS) entry which is preliminary data.</text>
</comment>